<organism evidence="1 2">
    <name type="scientific">Neophaeococcomyces mojaviensis</name>
    <dbReference type="NCBI Taxonomy" id="3383035"/>
    <lineage>
        <taxon>Eukaryota</taxon>
        <taxon>Fungi</taxon>
        <taxon>Dikarya</taxon>
        <taxon>Ascomycota</taxon>
        <taxon>Pezizomycotina</taxon>
        <taxon>Eurotiomycetes</taxon>
        <taxon>Chaetothyriomycetidae</taxon>
        <taxon>Chaetothyriales</taxon>
        <taxon>Chaetothyriales incertae sedis</taxon>
        <taxon>Neophaeococcomyces</taxon>
    </lineage>
</organism>
<comment type="caution">
    <text evidence="1">The sequence shown here is derived from an EMBL/GenBank/DDBJ whole genome shotgun (WGS) entry which is preliminary data.</text>
</comment>
<name>A0ACC3A9M5_9EURO</name>
<sequence>MEQELDQITMPPPSRPVSALQAPLTHLSTPSRTTIEGPAIRAGEIDPINIQMTILQNRVGHLQNKLRIYEIDNNALADALIEFARLERFYLGQIVALKNLPALQNKFDNDTANYDAYQDVGFVNMTRQQMDNMAGKLHAPVSVLESMMGPPTEIGSSVCNDLNNLDGDTPVDTTRMNDFNGFSVLEDPAQTVDGVPLTTDDYNIHQALLREVEEQNQQVPSLQAQQSVQPTSFPNSTMGMQSTMFMPNPTQPTLSPWSDAAWPGTSTNNNDIYPQANNNGRGRAALSRNTAFSNYNQFTGSQYTNDFAKTNSTGMCHTNVGSILSPTTNSNFENASVSMTSHNLEDPFVGSSAIMPPSTDNFAENMEFLEDTGNAESDGDNAVENNVGNDDADVTFSDQLLADDDDDDYWNTFAPMPDFRDLMDM</sequence>
<evidence type="ECO:0000313" key="1">
    <source>
        <dbReference type="EMBL" id="KAJ9657839.1"/>
    </source>
</evidence>
<accession>A0ACC3A9M5</accession>
<evidence type="ECO:0000313" key="2">
    <source>
        <dbReference type="Proteomes" id="UP001172386"/>
    </source>
</evidence>
<protein>
    <submittedName>
        <fullName evidence="1">Uncharacterized protein</fullName>
    </submittedName>
</protein>
<gene>
    <name evidence="1" type="ORF">H2198_004035</name>
</gene>
<dbReference type="Proteomes" id="UP001172386">
    <property type="component" value="Unassembled WGS sequence"/>
</dbReference>
<reference evidence="1" key="1">
    <citation type="submission" date="2022-10" db="EMBL/GenBank/DDBJ databases">
        <title>Culturing micro-colonial fungi from biological soil crusts in the Mojave desert and describing Neophaeococcomyces mojavensis, and introducing the new genera and species Taxawa tesnikishii.</title>
        <authorList>
            <person name="Kurbessoian T."/>
            <person name="Stajich J.E."/>
        </authorList>
    </citation>
    <scope>NUCLEOTIDE SEQUENCE</scope>
    <source>
        <strain evidence="1">JES_112</strain>
    </source>
</reference>
<keyword evidence="2" id="KW-1185">Reference proteome</keyword>
<proteinExistence type="predicted"/>
<dbReference type="EMBL" id="JAPDRQ010000058">
    <property type="protein sequence ID" value="KAJ9657839.1"/>
    <property type="molecule type" value="Genomic_DNA"/>
</dbReference>